<comment type="caution">
    <text evidence="2">The sequence shown here is derived from an EMBL/GenBank/DDBJ whole genome shotgun (WGS) entry which is preliminary data.</text>
</comment>
<evidence type="ECO:0000256" key="1">
    <source>
        <dbReference type="SAM" id="MobiDB-lite"/>
    </source>
</evidence>
<dbReference type="Proteomes" id="UP001335648">
    <property type="component" value="Unassembled WGS sequence"/>
</dbReference>
<feature type="region of interest" description="Disordered" evidence="1">
    <location>
        <begin position="35"/>
        <end position="55"/>
    </location>
</feature>
<reference evidence="2 3" key="1">
    <citation type="journal article" date="2023" name="Mol. Biol. Evol.">
        <title>Genomics of Secondarily Temperate Adaptation in the Only Non-Antarctic Icefish.</title>
        <authorList>
            <person name="Rivera-Colon A.G."/>
            <person name="Rayamajhi N."/>
            <person name="Minhas B.F."/>
            <person name="Madrigal G."/>
            <person name="Bilyk K.T."/>
            <person name="Yoon V."/>
            <person name="Hune M."/>
            <person name="Gregory S."/>
            <person name="Cheng C.H.C."/>
            <person name="Catchen J.M."/>
        </authorList>
    </citation>
    <scope>NUCLEOTIDE SEQUENCE [LARGE SCALE GENOMIC DNA]</scope>
    <source>
        <strain evidence="2">JC2023a</strain>
    </source>
</reference>
<evidence type="ECO:0000313" key="3">
    <source>
        <dbReference type="Proteomes" id="UP001335648"/>
    </source>
</evidence>
<proteinExistence type="predicted"/>
<keyword evidence="3" id="KW-1185">Reference proteome</keyword>
<accession>A0AAN8G9F3</accession>
<dbReference type="AlphaFoldDB" id="A0AAN8G9F3"/>
<organism evidence="2 3">
    <name type="scientific">Champsocephalus esox</name>
    <name type="common">pike icefish</name>
    <dbReference type="NCBI Taxonomy" id="159716"/>
    <lineage>
        <taxon>Eukaryota</taxon>
        <taxon>Metazoa</taxon>
        <taxon>Chordata</taxon>
        <taxon>Craniata</taxon>
        <taxon>Vertebrata</taxon>
        <taxon>Euteleostomi</taxon>
        <taxon>Actinopterygii</taxon>
        <taxon>Neopterygii</taxon>
        <taxon>Teleostei</taxon>
        <taxon>Neoteleostei</taxon>
        <taxon>Acanthomorphata</taxon>
        <taxon>Eupercaria</taxon>
        <taxon>Perciformes</taxon>
        <taxon>Notothenioidei</taxon>
        <taxon>Channichthyidae</taxon>
        <taxon>Champsocephalus</taxon>
    </lineage>
</organism>
<protein>
    <submittedName>
        <fullName evidence="2">Uncharacterized protein</fullName>
    </submittedName>
</protein>
<gene>
    <name evidence="2" type="ORF">CesoFtcFv8_026146</name>
</gene>
<name>A0AAN8G9F3_9TELE</name>
<sequence>MSQSSQEHKYNGEKSESLKAEFILEGLIPHFNFSSKTGGSAGVRKPARGERGSGELDRCAAHRFKLLLCSPPEPGQ</sequence>
<evidence type="ECO:0000313" key="2">
    <source>
        <dbReference type="EMBL" id="KAK5876832.1"/>
    </source>
</evidence>
<dbReference type="EMBL" id="JAULUE010002067">
    <property type="protein sequence ID" value="KAK5876832.1"/>
    <property type="molecule type" value="Genomic_DNA"/>
</dbReference>